<gene>
    <name evidence="1" type="ORF">S01H1_57121</name>
</gene>
<dbReference type="AlphaFoldDB" id="X0WLE3"/>
<feature type="non-terminal residue" evidence="1">
    <location>
        <position position="257"/>
    </location>
</feature>
<dbReference type="EMBL" id="BARS01037236">
    <property type="protein sequence ID" value="GAG24037.1"/>
    <property type="molecule type" value="Genomic_DNA"/>
</dbReference>
<accession>X0WLE3</accession>
<protein>
    <submittedName>
        <fullName evidence="1">Uncharacterized protein</fullName>
    </submittedName>
</protein>
<name>X0WLE3_9ZZZZ</name>
<feature type="non-terminal residue" evidence="1">
    <location>
        <position position="1"/>
    </location>
</feature>
<comment type="caution">
    <text evidence="1">The sequence shown here is derived from an EMBL/GenBank/DDBJ whole genome shotgun (WGS) entry which is preliminary data.</text>
</comment>
<reference evidence="1" key="1">
    <citation type="journal article" date="2014" name="Front. Microbiol.">
        <title>High frequency of phylogenetically diverse reductive dehalogenase-homologous genes in deep subseafloor sedimentary metagenomes.</title>
        <authorList>
            <person name="Kawai M."/>
            <person name="Futagami T."/>
            <person name="Toyoda A."/>
            <person name="Takaki Y."/>
            <person name="Nishi S."/>
            <person name="Hori S."/>
            <person name="Arai W."/>
            <person name="Tsubouchi T."/>
            <person name="Morono Y."/>
            <person name="Uchiyama I."/>
            <person name="Ito T."/>
            <person name="Fujiyama A."/>
            <person name="Inagaki F."/>
            <person name="Takami H."/>
        </authorList>
    </citation>
    <scope>NUCLEOTIDE SEQUENCE</scope>
    <source>
        <strain evidence="1">Expedition CK06-06</strain>
    </source>
</reference>
<proteinExistence type="predicted"/>
<evidence type="ECO:0000313" key="1">
    <source>
        <dbReference type="EMBL" id="GAG24037.1"/>
    </source>
</evidence>
<organism evidence="1">
    <name type="scientific">marine sediment metagenome</name>
    <dbReference type="NCBI Taxonomy" id="412755"/>
    <lineage>
        <taxon>unclassified sequences</taxon>
        <taxon>metagenomes</taxon>
        <taxon>ecological metagenomes</taxon>
    </lineage>
</organism>
<sequence>DVQGRSRASDTSDYRRSRHVLIKASTFDQVVANENTTGFTTDSSTYVSSGFDTYYAPRRNETVIVLANAIVGSDSDDEQATVQLRKDQDGMASQYYRLDHGQDERDAGFDANRDQVPVFMLHADESQALPAHWYWEIKNAAGGANLVALGRNEDNTADKQSDMIIFTLSPPTPATASLTASGVTGPVIAATDSLTVSGVPVATGASDDFVRIAGDTMTGVLDMAGNRVEDTGVVKVQNTEPVLTVSGMLWFKGEFRP</sequence>